<evidence type="ECO:0000313" key="7">
    <source>
        <dbReference type="Proteomes" id="UP000461585"/>
    </source>
</evidence>
<dbReference type="AlphaFoldDB" id="A0A7X5HVI5"/>
<organism evidence="6 7">
    <name type="scientific">Anaerotalea alkaliphila</name>
    <dbReference type="NCBI Taxonomy" id="2662126"/>
    <lineage>
        <taxon>Bacteria</taxon>
        <taxon>Bacillati</taxon>
        <taxon>Bacillota</taxon>
        <taxon>Clostridia</taxon>
        <taxon>Eubacteriales</taxon>
        <taxon>Anaerotalea</taxon>
    </lineage>
</organism>
<dbReference type="Proteomes" id="UP000461585">
    <property type="component" value="Unassembled WGS sequence"/>
</dbReference>
<evidence type="ECO:0000259" key="5">
    <source>
        <dbReference type="Pfam" id="PF13407"/>
    </source>
</evidence>
<dbReference type="PROSITE" id="PS51257">
    <property type="entry name" value="PROKAR_LIPOPROTEIN"/>
    <property type="match status" value="1"/>
</dbReference>
<dbReference type="Pfam" id="PF13407">
    <property type="entry name" value="Peripla_BP_4"/>
    <property type="match status" value="1"/>
</dbReference>
<dbReference type="EMBL" id="JAAEEH010000014">
    <property type="protein sequence ID" value="NDL67433.1"/>
    <property type="molecule type" value="Genomic_DNA"/>
</dbReference>
<dbReference type="InterPro" id="IPR025997">
    <property type="entry name" value="SBP_2_dom"/>
</dbReference>
<dbReference type="CDD" id="cd01536">
    <property type="entry name" value="PBP1_ABC_sugar_binding-like"/>
    <property type="match status" value="1"/>
</dbReference>
<evidence type="ECO:0000256" key="3">
    <source>
        <dbReference type="ARBA" id="ARBA00022729"/>
    </source>
</evidence>
<evidence type="ECO:0000313" key="6">
    <source>
        <dbReference type="EMBL" id="NDL67433.1"/>
    </source>
</evidence>
<evidence type="ECO:0000256" key="1">
    <source>
        <dbReference type="ARBA" id="ARBA00004196"/>
    </source>
</evidence>
<comment type="similarity">
    <text evidence="2">Belongs to the bacterial solute-binding protein 2 family.</text>
</comment>
<gene>
    <name evidence="6" type="ORF">GXN74_06720</name>
</gene>
<evidence type="ECO:0000256" key="2">
    <source>
        <dbReference type="ARBA" id="ARBA00007639"/>
    </source>
</evidence>
<dbReference type="SUPFAM" id="SSF53822">
    <property type="entry name" value="Periplasmic binding protein-like I"/>
    <property type="match status" value="1"/>
</dbReference>
<dbReference type="RefSeq" id="WP_162370156.1">
    <property type="nucleotide sequence ID" value="NZ_JAAEEH010000014.1"/>
</dbReference>
<dbReference type="InterPro" id="IPR028082">
    <property type="entry name" value="Peripla_BP_I"/>
</dbReference>
<feature type="signal peptide" evidence="4">
    <location>
        <begin position="1"/>
        <end position="22"/>
    </location>
</feature>
<dbReference type="Gene3D" id="3.40.50.2300">
    <property type="match status" value="2"/>
</dbReference>
<name>A0A7X5HVI5_9FIRM</name>
<dbReference type="PANTHER" id="PTHR46847">
    <property type="entry name" value="D-ALLOSE-BINDING PERIPLASMIC PROTEIN-RELATED"/>
    <property type="match status" value="1"/>
</dbReference>
<keyword evidence="3 4" id="KW-0732">Signal</keyword>
<sequence>MKGNRKFFALLAAVALCVALFAGCGKSEPTTPPAGGDAGSGTETPETGGVYKVGYVNSSDTDFFDKLKRDTFEALVKDDKTLEVSYSEANMDVQRQLDLMDNYIAQGVDAIILVPADFSGVTPGIEKANAAGITVICMGIEAEGGDFIFVGSQNFDAGVMQGEFMAEALPENAKVLYLQGTPGLYHSVEREDGFKGVLAEKRPDIEVIATQTGMYERAKGMQITEDWIQTFPAFDAIVAANDQMALGALEALKGANRLEGVAVSGVDGTPEAKMAIKNGEMAQSVLQSADGLAQYTYETIQTLQSGGTPEARIIVPFESITQENIADYE</sequence>
<reference evidence="6 7" key="1">
    <citation type="submission" date="2020-01" db="EMBL/GenBank/DDBJ databases">
        <title>Anaeroalcalibacter tamaniensis gen. nov., sp. nov., moderately halophilic strictly anaerobic fermenter bacterium from mud volcano of Taman peninsula.</title>
        <authorList>
            <person name="Frolova A."/>
            <person name="Merkel A.Y."/>
            <person name="Slobodkin A.I."/>
        </authorList>
    </citation>
    <scope>NUCLEOTIDE SEQUENCE [LARGE SCALE GENOMIC DNA]</scope>
    <source>
        <strain evidence="6 7">F-3ap</strain>
    </source>
</reference>
<dbReference type="GO" id="GO:0030313">
    <property type="term" value="C:cell envelope"/>
    <property type="evidence" value="ECO:0007669"/>
    <property type="project" value="UniProtKB-SubCell"/>
</dbReference>
<comment type="subcellular location">
    <subcellularLocation>
        <location evidence="1">Cell envelope</location>
    </subcellularLocation>
</comment>
<comment type="caution">
    <text evidence="6">The sequence shown here is derived from an EMBL/GenBank/DDBJ whole genome shotgun (WGS) entry which is preliminary data.</text>
</comment>
<dbReference type="GO" id="GO:0030246">
    <property type="term" value="F:carbohydrate binding"/>
    <property type="evidence" value="ECO:0007669"/>
    <property type="project" value="UniProtKB-ARBA"/>
</dbReference>
<dbReference type="PANTHER" id="PTHR46847:SF1">
    <property type="entry name" value="D-ALLOSE-BINDING PERIPLASMIC PROTEIN-RELATED"/>
    <property type="match status" value="1"/>
</dbReference>
<proteinExistence type="inferred from homology"/>
<accession>A0A7X5HVI5</accession>
<feature type="chain" id="PRO_5038951868" evidence="4">
    <location>
        <begin position="23"/>
        <end position="329"/>
    </location>
</feature>
<keyword evidence="7" id="KW-1185">Reference proteome</keyword>
<feature type="domain" description="Periplasmic binding protein" evidence="5">
    <location>
        <begin position="56"/>
        <end position="306"/>
    </location>
</feature>
<protein>
    <submittedName>
        <fullName evidence="6">Substrate-binding domain-containing protein</fullName>
    </submittedName>
</protein>
<evidence type="ECO:0000256" key="4">
    <source>
        <dbReference type="SAM" id="SignalP"/>
    </source>
</evidence>